<evidence type="ECO:0000313" key="3">
    <source>
        <dbReference type="EMBL" id="MDR7092619.1"/>
    </source>
</evidence>
<feature type="signal peptide" evidence="2">
    <location>
        <begin position="1"/>
        <end position="26"/>
    </location>
</feature>
<dbReference type="InterPro" id="IPR042100">
    <property type="entry name" value="Bug_dom1"/>
</dbReference>
<keyword evidence="3" id="KW-0675">Receptor</keyword>
<keyword evidence="2" id="KW-0732">Signal</keyword>
<organism evidence="3 4">
    <name type="scientific">Hydrogenophaga laconesensis</name>
    <dbReference type="NCBI Taxonomy" id="1805971"/>
    <lineage>
        <taxon>Bacteria</taxon>
        <taxon>Pseudomonadati</taxon>
        <taxon>Pseudomonadota</taxon>
        <taxon>Betaproteobacteria</taxon>
        <taxon>Burkholderiales</taxon>
        <taxon>Comamonadaceae</taxon>
        <taxon>Hydrogenophaga</taxon>
    </lineage>
</organism>
<reference evidence="3 4" key="1">
    <citation type="submission" date="2023-07" db="EMBL/GenBank/DDBJ databases">
        <title>Sorghum-associated microbial communities from plants grown in Nebraska, USA.</title>
        <authorList>
            <person name="Schachtman D."/>
        </authorList>
    </citation>
    <scope>NUCLEOTIDE SEQUENCE [LARGE SCALE GENOMIC DNA]</scope>
    <source>
        <strain evidence="3 4">BE240</strain>
    </source>
</reference>
<dbReference type="Gene3D" id="3.40.190.10">
    <property type="entry name" value="Periplasmic binding protein-like II"/>
    <property type="match status" value="1"/>
</dbReference>
<dbReference type="Gene3D" id="3.40.190.150">
    <property type="entry name" value="Bordetella uptake gene, domain 1"/>
    <property type="match status" value="1"/>
</dbReference>
<dbReference type="PIRSF" id="PIRSF017082">
    <property type="entry name" value="YflP"/>
    <property type="match status" value="1"/>
</dbReference>
<dbReference type="Proteomes" id="UP001265550">
    <property type="component" value="Unassembled WGS sequence"/>
</dbReference>
<keyword evidence="4" id="KW-1185">Reference proteome</keyword>
<evidence type="ECO:0000256" key="1">
    <source>
        <dbReference type="ARBA" id="ARBA00006987"/>
    </source>
</evidence>
<dbReference type="PANTHER" id="PTHR42928:SF5">
    <property type="entry name" value="BLR1237 PROTEIN"/>
    <property type="match status" value="1"/>
</dbReference>
<comment type="caution">
    <text evidence="3">The sequence shown here is derived from an EMBL/GenBank/DDBJ whole genome shotgun (WGS) entry which is preliminary data.</text>
</comment>
<evidence type="ECO:0000256" key="2">
    <source>
        <dbReference type="SAM" id="SignalP"/>
    </source>
</evidence>
<dbReference type="Pfam" id="PF03401">
    <property type="entry name" value="TctC"/>
    <property type="match status" value="1"/>
</dbReference>
<dbReference type="CDD" id="cd13578">
    <property type="entry name" value="PBP2_Bug27"/>
    <property type="match status" value="1"/>
</dbReference>
<protein>
    <submittedName>
        <fullName evidence="3">Tripartite-type tricarboxylate transporter receptor subunit TctC</fullName>
    </submittedName>
</protein>
<proteinExistence type="inferred from homology"/>
<comment type="similarity">
    <text evidence="1">Belongs to the UPF0065 (bug) family.</text>
</comment>
<dbReference type="PANTHER" id="PTHR42928">
    <property type="entry name" value="TRICARBOXYLATE-BINDING PROTEIN"/>
    <property type="match status" value="1"/>
</dbReference>
<gene>
    <name evidence="3" type="ORF">J2X09_000342</name>
</gene>
<dbReference type="RefSeq" id="WP_204731625.1">
    <property type="nucleotide sequence ID" value="NZ_JAVDWE010000001.1"/>
</dbReference>
<name>A0ABU1V582_9BURK</name>
<evidence type="ECO:0000313" key="4">
    <source>
        <dbReference type="Proteomes" id="UP001265550"/>
    </source>
</evidence>
<sequence length="325" mass="34578">MQKAFSLTRRHTVMGALASLALPAWAQGGKYPSRNVRIVLPQPPGGAADRLARLIGERLEAHWKQSVIIENKPGGGVVIGTQTVARSAPDGYTIGLLGSSLSINAVQRKDLPYRIEDLTPIARAGYYTVALVASSKFPANDIKSLIEYAKSQPADSISFGSNGIGTSAHVAGEMLNHMGGIQLQHVPYNGAAKMYTDIAGGVLPMGFSVVSSAESFISSGQMKVLGVTSLQRSPMYPQWPTIADTLPGFEAINWAGFCGPAGMPREITQQIGQDLIAVLKMPDMAKSLQASGFELAPQGPAEFGEFIQSEIKRFAQVTKPLPGQK</sequence>
<feature type="chain" id="PRO_5046353315" evidence="2">
    <location>
        <begin position="27"/>
        <end position="325"/>
    </location>
</feature>
<dbReference type="InterPro" id="IPR005064">
    <property type="entry name" value="BUG"/>
</dbReference>
<accession>A0ABU1V582</accession>
<dbReference type="EMBL" id="JAVDWE010000001">
    <property type="protein sequence ID" value="MDR7092619.1"/>
    <property type="molecule type" value="Genomic_DNA"/>
</dbReference>